<reference evidence="1 2" key="1">
    <citation type="submission" date="2023-03" db="EMBL/GenBank/DDBJ databases">
        <title>WGS of Gossypium arboreum.</title>
        <authorList>
            <person name="Yu D."/>
        </authorList>
    </citation>
    <scope>NUCLEOTIDE SEQUENCE [LARGE SCALE GENOMIC DNA]</scope>
    <source>
        <tissue evidence="1">Leaf</tissue>
    </source>
</reference>
<evidence type="ECO:0008006" key="3">
    <source>
        <dbReference type="Google" id="ProtNLM"/>
    </source>
</evidence>
<sequence>MGFSEIRLKRIQGNHFLIEIPDDELFEILKQREWSYLKEFFIHIAPWSEKFVFTETVAWIELSGVPMHCWNYEIFKRIAGKWGTLVSMGENWSSANNYKKVEMLVSISQVQKLDETVLLEVGEGVAVESVSESESVIGLESEKWTTGIRNVSMDGIKKKVIENKSTGKKCQKMLVEFNKGDNDAVSVGRVAGDKLGADGNNSWLDRAREDFVNMGLTYGGQDGLMDPEMGLGSYSIEG</sequence>
<proteinExistence type="predicted"/>
<protein>
    <recommendedName>
        <fullName evidence="3">DUF4283 domain-containing protein</fullName>
    </recommendedName>
</protein>
<dbReference type="PANTHER" id="PTHR31286:SF180">
    <property type="entry name" value="OS10G0362600 PROTEIN"/>
    <property type="match status" value="1"/>
</dbReference>
<evidence type="ECO:0000313" key="1">
    <source>
        <dbReference type="EMBL" id="KAK5826654.1"/>
    </source>
</evidence>
<name>A0ABR0PQF2_GOSAR</name>
<keyword evidence="2" id="KW-1185">Reference proteome</keyword>
<organism evidence="1 2">
    <name type="scientific">Gossypium arboreum</name>
    <name type="common">Tree cotton</name>
    <name type="synonym">Gossypium nanking</name>
    <dbReference type="NCBI Taxonomy" id="29729"/>
    <lineage>
        <taxon>Eukaryota</taxon>
        <taxon>Viridiplantae</taxon>
        <taxon>Streptophyta</taxon>
        <taxon>Embryophyta</taxon>
        <taxon>Tracheophyta</taxon>
        <taxon>Spermatophyta</taxon>
        <taxon>Magnoliopsida</taxon>
        <taxon>eudicotyledons</taxon>
        <taxon>Gunneridae</taxon>
        <taxon>Pentapetalae</taxon>
        <taxon>rosids</taxon>
        <taxon>malvids</taxon>
        <taxon>Malvales</taxon>
        <taxon>Malvaceae</taxon>
        <taxon>Malvoideae</taxon>
        <taxon>Gossypium</taxon>
    </lineage>
</organism>
<dbReference type="EMBL" id="JARKNE010000006">
    <property type="protein sequence ID" value="KAK5826654.1"/>
    <property type="molecule type" value="Genomic_DNA"/>
</dbReference>
<dbReference type="InterPro" id="IPR040256">
    <property type="entry name" value="At4g02000-like"/>
</dbReference>
<dbReference type="Proteomes" id="UP001358586">
    <property type="component" value="Chromosome 6"/>
</dbReference>
<accession>A0ABR0PQF2</accession>
<dbReference type="PANTHER" id="PTHR31286">
    <property type="entry name" value="GLYCINE-RICH CELL WALL STRUCTURAL PROTEIN 1.8-LIKE"/>
    <property type="match status" value="1"/>
</dbReference>
<comment type="caution">
    <text evidence="1">The sequence shown here is derived from an EMBL/GenBank/DDBJ whole genome shotgun (WGS) entry which is preliminary data.</text>
</comment>
<gene>
    <name evidence="1" type="ORF">PVK06_021580</name>
</gene>
<evidence type="ECO:0000313" key="2">
    <source>
        <dbReference type="Proteomes" id="UP001358586"/>
    </source>
</evidence>